<dbReference type="Proteomes" id="UP000006591">
    <property type="component" value="Chromosome 6"/>
</dbReference>
<feature type="region of interest" description="Disordered" evidence="1">
    <location>
        <begin position="32"/>
        <end position="59"/>
    </location>
</feature>
<reference evidence="2" key="2">
    <citation type="submission" date="2018-04" db="EMBL/GenBank/DDBJ databases">
        <title>OnivRS2 (Oryza nivara Reference Sequence Version 2).</title>
        <authorList>
            <person name="Zhang J."/>
            <person name="Kudrna D."/>
            <person name="Lee S."/>
            <person name="Talag J."/>
            <person name="Rajasekar S."/>
            <person name="Welchert J."/>
            <person name="Hsing Y.-I."/>
            <person name="Wing R.A."/>
        </authorList>
    </citation>
    <scope>NUCLEOTIDE SEQUENCE [LARGE SCALE GENOMIC DNA]</scope>
    <source>
        <strain evidence="2">SL10</strain>
    </source>
</reference>
<organism evidence="2">
    <name type="scientific">Oryza nivara</name>
    <name type="common">Indian wild rice</name>
    <name type="synonym">Oryza sativa f. spontanea</name>
    <dbReference type="NCBI Taxonomy" id="4536"/>
    <lineage>
        <taxon>Eukaryota</taxon>
        <taxon>Viridiplantae</taxon>
        <taxon>Streptophyta</taxon>
        <taxon>Embryophyta</taxon>
        <taxon>Tracheophyta</taxon>
        <taxon>Spermatophyta</taxon>
        <taxon>Magnoliopsida</taxon>
        <taxon>Liliopsida</taxon>
        <taxon>Poales</taxon>
        <taxon>Poaceae</taxon>
        <taxon>BOP clade</taxon>
        <taxon>Oryzoideae</taxon>
        <taxon>Oryzeae</taxon>
        <taxon>Oryzinae</taxon>
        <taxon>Oryza</taxon>
    </lineage>
</organism>
<evidence type="ECO:0000313" key="3">
    <source>
        <dbReference type="Proteomes" id="UP000006591"/>
    </source>
</evidence>
<reference evidence="2" key="1">
    <citation type="submission" date="2015-04" db="UniProtKB">
        <authorList>
            <consortium name="EnsemblPlants"/>
        </authorList>
    </citation>
    <scope>IDENTIFICATION</scope>
    <source>
        <strain evidence="2">SL10</strain>
    </source>
</reference>
<protein>
    <submittedName>
        <fullName evidence="2">Uncharacterized protein</fullName>
    </submittedName>
</protein>
<dbReference type="AlphaFoldDB" id="A0A0E0HSF0"/>
<evidence type="ECO:0000256" key="1">
    <source>
        <dbReference type="SAM" id="MobiDB-lite"/>
    </source>
</evidence>
<proteinExistence type="predicted"/>
<dbReference type="EnsemblPlants" id="ONIVA06G21900.1">
    <property type="protein sequence ID" value="ONIVA06G21900.1"/>
    <property type="gene ID" value="ONIVA06G21900"/>
</dbReference>
<keyword evidence="3" id="KW-1185">Reference proteome</keyword>
<sequence length="85" mass="9453">MIHRRGVFCSAVVSGSHDNNIKRRDIHGIASFQQRRRRDLTPPQHQIREGDESSKAAAMATMPAGCCDQIDLLLGGGWLWPAAER</sequence>
<dbReference type="Gramene" id="ONIVA06G21900.1">
    <property type="protein sequence ID" value="ONIVA06G21900.1"/>
    <property type="gene ID" value="ONIVA06G21900"/>
</dbReference>
<accession>A0A0E0HSF0</accession>
<evidence type="ECO:0000313" key="2">
    <source>
        <dbReference type="EnsemblPlants" id="ONIVA06G21900.1"/>
    </source>
</evidence>
<dbReference type="HOGENOM" id="CLU_2516524_0_0_1"/>
<name>A0A0E0HSF0_ORYNI</name>